<dbReference type="STRING" id="1071679.BG57_11170"/>
<organism evidence="1 2">
    <name type="scientific">Caballeronia grimmiae</name>
    <dbReference type="NCBI Taxonomy" id="1071679"/>
    <lineage>
        <taxon>Bacteria</taxon>
        <taxon>Pseudomonadati</taxon>
        <taxon>Pseudomonadota</taxon>
        <taxon>Betaproteobacteria</taxon>
        <taxon>Burkholderiales</taxon>
        <taxon>Burkholderiaceae</taxon>
        <taxon>Caballeronia</taxon>
    </lineage>
</organism>
<dbReference type="AlphaFoldDB" id="A0A069PB21"/>
<name>A0A069PB21_9BURK</name>
<proteinExistence type="predicted"/>
<reference evidence="1 2" key="1">
    <citation type="submission" date="2014-03" db="EMBL/GenBank/DDBJ databases">
        <title>Draft Genome Sequences of Four Burkholderia Strains.</title>
        <authorList>
            <person name="Liu X.Y."/>
            <person name="Li C.X."/>
            <person name="Xu J.H."/>
        </authorList>
    </citation>
    <scope>NUCLEOTIDE SEQUENCE [LARGE SCALE GENOMIC DNA]</scope>
    <source>
        <strain evidence="1 2">R27</strain>
    </source>
</reference>
<accession>A0A069PB21</accession>
<dbReference type="Proteomes" id="UP000027439">
    <property type="component" value="Unassembled WGS sequence"/>
</dbReference>
<sequence length="73" mass="8277">MLPRILVCRDLIALVPRRLVRPGEGFVNVDARSSCPVFYRPCAARVGLIWNVPKIRVTCRLSGRLLSNQECVR</sequence>
<protein>
    <submittedName>
        <fullName evidence="1">Uncharacterized protein</fullName>
    </submittedName>
</protein>
<evidence type="ECO:0000313" key="2">
    <source>
        <dbReference type="Proteomes" id="UP000027439"/>
    </source>
</evidence>
<comment type="caution">
    <text evidence="1">The sequence shown here is derived from an EMBL/GenBank/DDBJ whole genome shotgun (WGS) entry which is preliminary data.</text>
</comment>
<gene>
    <name evidence="1" type="ORF">BG57_11170</name>
</gene>
<evidence type="ECO:0000313" key="1">
    <source>
        <dbReference type="EMBL" id="KDR37039.1"/>
    </source>
</evidence>
<dbReference type="EMBL" id="JFHE01000002">
    <property type="protein sequence ID" value="KDR37039.1"/>
    <property type="molecule type" value="Genomic_DNA"/>
</dbReference>